<dbReference type="Proteomes" id="UP000830055">
    <property type="component" value="Chromosome"/>
</dbReference>
<dbReference type="InterPro" id="IPR018306">
    <property type="entry name" value="Phage_T5_Orf172_DNA-bd"/>
</dbReference>
<evidence type="ECO:0000313" key="5">
    <source>
        <dbReference type="Proteomes" id="UP000830055"/>
    </source>
</evidence>
<name>A0ABM7W7T1_9BACT</name>
<feature type="coiled-coil region" evidence="1">
    <location>
        <begin position="317"/>
        <end position="407"/>
    </location>
</feature>
<evidence type="ECO:0000256" key="2">
    <source>
        <dbReference type="SAM" id="Phobius"/>
    </source>
</evidence>
<protein>
    <submittedName>
        <fullName evidence="4">Chromosome segregation ATPase</fullName>
    </submittedName>
</protein>
<evidence type="ECO:0000313" key="4">
    <source>
        <dbReference type="EMBL" id="BDD87025.1"/>
    </source>
</evidence>
<feature type="coiled-coil region" evidence="1">
    <location>
        <begin position="39"/>
        <end position="177"/>
    </location>
</feature>
<gene>
    <name evidence="4" type="ORF">DPPLL_13900</name>
</gene>
<proteinExistence type="predicted"/>
<keyword evidence="2" id="KW-1133">Transmembrane helix</keyword>
<evidence type="ECO:0000256" key="1">
    <source>
        <dbReference type="SAM" id="Coils"/>
    </source>
</evidence>
<dbReference type="SMART" id="SM00974">
    <property type="entry name" value="T5orf172"/>
    <property type="match status" value="1"/>
</dbReference>
<organism evidence="4 5">
    <name type="scientific">Desulfofustis limnaeus</name>
    <dbReference type="NCBI Taxonomy" id="2740163"/>
    <lineage>
        <taxon>Bacteria</taxon>
        <taxon>Pseudomonadati</taxon>
        <taxon>Thermodesulfobacteriota</taxon>
        <taxon>Desulfobulbia</taxon>
        <taxon>Desulfobulbales</taxon>
        <taxon>Desulfocapsaceae</taxon>
        <taxon>Desulfofustis</taxon>
    </lineage>
</organism>
<dbReference type="EMBL" id="AP025516">
    <property type="protein sequence ID" value="BDD87025.1"/>
    <property type="molecule type" value="Genomic_DNA"/>
</dbReference>
<dbReference type="RefSeq" id="WP_284154068.1">
    <property type="nucleotide sequence ID" value="NZ_AP025516.1"/>
</dbReference>
<keyword evidence="2" id="KW-0812">Transmembrane</keyword>
<feature type="transmembrane region" description="Helical" evidence="2">
    <location>
        <begin position="6"/>
        <end position="25"/>
    </location>
</feature>
<keyword evidence="2" id="KW-0472">Membrane</keyword>
<keyword evidence="1" id="KW-0175">Coiled coil</keyword>
<dbReference type="Pfam" id="PF13250">
    <property type="entry name" value="SNIPE"/>
    <property type="match status" value="1"/>
</dbReference>
<feature type="domain" description="Bacteriophage T5 Orf172 DNA-binding" evidence="3">
    <location>
        <begin position="421"/>
        <end position="504"/>
    </location>
</feature>
<accession>A0ABM7W7T1</accession>
<dbReference type="Pfam" id="PF13455">
    <property type="entry name" value="MUG113"/>
    <property type="match status" value="1"/>
</dbReference>
<keyword evidence="5" id="KW-1185">Reference proteome</keyword>
<dbReference type="InterPro" id="IPR025280">
    <property type="entry name" value="SNIPE"/>
</dbReference>
<reference evidence="4 5" key="1">
    <citation type="submission" date="2022-01" db="EMBL/GenBank/DDBJ databases">
        <title>Desulfofustis limnae sp. nov., a novel mesophilic sulfate-reducing bacterium isolated from marsh soil.</title>
        <authorList>
            <person name="Watanabe M."/>
            <person name="Takahashi A."/>
            <person name="Kojima H."/>
            <person name="Fukui M."/>
        </authorList>
    </citation>
    <scope>NUCLEOTIDE SEQUENCE [LARGE SCALE GENOMIC DNA]</scope>
    <source>
        <strain evidence="4 5">PPLL</strain>
    </source>
</reference>
<sequence>MNYQLIIGVESAVLCLVAITFFLYYRKVRKEADEFSSMLEQTKKMEGRLEAAKQELNETRKTEKELQKIVEGIKQEISAASQEKELKLAETAQAVSNHAKAVQTMEKARSVIAEAKKNFDAIKNETLELQDLKKNADKIRIGIQNHTELLGKLKKEIVKHETDSRDAKARLQELMSRIDLYSRLEEFTAFGHFEEPEYLYETSARFTEEIKINRDKQKALLSSDSAITCPDSVSITSDPKADKKIISGQINLMLTAFNIECDFLISKVKPSNFTRTLEQIEKLAAKLEKNAATLHCGFNTEYVRLKYEECKLQYQFRLKKEEEKEEQRLINEQMREEVKAQKEYEKAIAEAEKEERMYRQLLDKAKESLSKANQEEQIILQLRIDDLEKQLAEAVDKEERAKSMAEQTRRGYVYVISNVGSFGKNVYKIGLTRRLDPIDRVNELGDASVPFKFDVHAIIHADDAPALEATLHREFKYKRINAINLRKEFFSVSLEEIKNAAEKIVGNDVEFTMSALAEEYYETRRLQQEMPPEVVA</sequence>
<evidence type="ECO:0000259" key="3">
    <source>
        <dbReference type="SMART" id="SM00974"/>
    </source>
</evidence>